<accession>A0A921K8P6</accession>
<feature type="region of interest" description="Disordered" evidence="1">
    <location>
        <begin position="1438"/>
        <end position="1524"/>
    </location>
</feature>
<dbReference type="PIRSF" id="PIRSF036444">
    <property type="entry name" value="Pesterase_YvnB"/>
    <property type="match status" value="1"/>
</dbReference>
<dbReference type="SUPFAM" id="SSF74853">
    <property type="entry name" value="Lamin A/C globular tail domain"/>
    <property type="match status" value="1"/>
</dbReference>
<feature type="region of interest" description="Disordered" evidence="1">
    <location>
        <begin position="217"/>
        <end position="259"/>
    </location>
</feature>
<organism evidence="5 6">
    <name type="scientific">Enteractinococcus helveticum</name>
    <dbReference type="NCBI Taxonomy" id="1837282"/>
    <lineage>
        <taxon>Bacteria</taxon>
        <taxon>Bacillati</taxon>
        <taxon>Actinomycetota</taxon>
        <taxon>Actinomycetes</taxon>
        <taxon>Micrococcales</taxon>
        <taxon>Micrococcaceae</taxon>
    </lineage>
</organism>
<feature type="region of interest" description="Disordered" evidence="1">
    <location>
        <begin position="842"/>
        <end position="866"/>
    </location>
</feature>
<dbReference type="InterPro" id="IPR013783">
    <property type="entry name" value="Ig-like_fold"/>
</dbReference>
<reference evidence="5" key="1">
    <citation type="journal article" date="2021" name="PeerJ">
        <title>Extensive microbial diversity within the chicken gut microbiome revealed by metagenomics and culture.</title>
        <authorList>
            <person name="Gilroy R."/>
            <person name="Ravi A."/>
            <person name="Getino M."/>
            <person name="Pursley I."/>
            <person name="Horton D.L."/>
            <person name="Alikhan N.F."/>
            <person name="Baker D."/>
            <person name="Gharbi K."/>
            <person name="Hall N."/>
            <person name="Watson M."/>
            <person name="Adriaenssens E.M."/>
            <person name="Foster-Nyarko E."/>
            <person name="Jarju S."/>
            <person name="Secka A."/>
            <person name="Antonio M."/>
            <person name="Oren A."/>
            <person name="Chaudhuri R.R."/>
            <person name="La Ragione R."/>
            <person name="Hildebrand F."/>
            <person name="Pallen M.J."/>
        </authorList>
    </citation>
    <scope>NUCLEOTIDE SEQUENCE</scope>
    <source>
        <strain evidence="5">ChiHjej13B12-14962</strain>
    </source>
</reference>
<feature type="compositionally biased region" description="Acidic residues" evidence="1">
    <location>
        <begin position="1441"/>
        <end position="1461"/>
    </location>
</feature>
<protein>
    <submittedName>
        <fullName evidence="5">Lamin tail domain-containing protein</fullName>
    </submittedName>
</protein>
<feature type="transmembrane region" description="Helical" evidence="2">
    <location>
        <begin position="1531"/>
        <end position="1551"/>
    </location>
</feature>
<dbReference type="Pfam" id="PF00149">
    <property type="entry name" value="Metallophos"/>
    <property type="match status" value="1"/>
</dbReference>
<keyword evidence="3" id="KW-0732">Signal</keyword>
<dbReference type="InterPro" id="IPR036415">
    <property type="entry name" value="Lamin_tail_dom_sf"/>
</dbReference>
<dbReference type="InterPro" id="IPR051918">
    <property type="entry name" value="STPP_CPPED1"/>
</dbReference>
<evidence type="ECO:0000259" key="4">
    <source>
        <dbReference type="PROSITE" id="PS51841"/>
    </source>
</evidence>
<proteinExistence type="predicted"/>
<dbReference type="Gene3D" id="2.60.40.10">
    <property type="entry name" value="Immunoglobulins"/>
    <property type="match status" value="1"/>
</dbReference>
<keyword evidence="2" id="KW-1133">Transmembrane helix</keyword>
<reference evidence="5" key="2">
    <citation type="submission" date="2021-09" db="EMBL/GenBank/DDBJ databases">
        <authorList>
            <person name="Gilroy R."/>
        </authorList>
    </citation>
    <scope>NUCLEOTIDE SEQUENCE</scope>
    <source>
        <strain evidence="5">ChiHjej13B12-14962</strain>
    </source>
</reference>
<feature type="chain" id="PRO_5037633919" evidence="3">
    <location>
        <begin position="32"/>
        <end position="1559"/>
    </location>
</feature>
<dbReference type="InterPro" id="IPR004843">
    <property type="entry name" value="Calcineurin-like_PHP"/>
</dbReference>
<gene>
    <name evidence="5" type="ORF">K8V32_13445</name>
</gene>
<comment type="caution">
    <text evidence="5">The sequence shown here is derived from an EMBL/GenBank/DDBJ whole genome shotgun (WGS) entry which is preliminary data.</text>
</comment>
<dbReference type="PROSITE" id="PS51841">
    <property type="entry name" value="LTD"/>
    <property type="match status" value="2"/>
</dbReference>
<sequence length="1559" mass="168360">MPEKSLGGRVTALSAACLVALAPFAMSSAAAMPVSLQTTVHDVQQQPSGLVVTEILPDTTGYDHYEYFEIHNASDEAINLDEAGYSFAYSYEDSADQSRDVPLTINKDESPVVLAPGETVIMWLSYANDTVDSYAYSVDDFRAFYDMADDNDARIVRIEGQGGMANGGDRGIRVLQNGEVDSWSFYPKGSAGVQQGVEFGRAITGDQPSRVVLTQQAAPTPGQVREEQLSPEPVEPQEPEAPEQPEEPEDPTDPFGDRQSPATAAQLILTELVVDSSNVGGSDGYEFIEIANPTDTPISMADYTINYLYPDSGSNALWASTPSDVVIEPGQTLVYWIKNGANNDLTAEDFNAFYGTDLVLGETLAEIYAGGMANGSARGIQIETNTGFAINTGYYNMNGDRDVQTDQGLYFGVDENDLQNQQLWGSADPTPGALHPAQTPETAVQLPADQSAPQVEDNTTDTINPDEGLAFTARITDDVQVKSVTLNLQSNAHETVEQIVLRAGDDDTYTYEVPEADLTGKRWYDYSFTVSDGTNNITTETQRVTAESVNDAPVRLNLEEDQWVSGTTAIIGASESVDDQVDVSIDGQTVETEASLEAEPVFAFEVTQTDAYFRNGVLAGDDILEIFDKGTYQNVETISTSVPLEYITDDREVTLSIYAGTKAAPEIDPDENNDDFRIRNPRLILPDGRTLTPAGLEDPQAWMDMGDSAGKLEFYDAQFDIPDDAFTGAAHHWDTTTSDDGDHTITASLADGDHSVTRNVQVDNTGPQIDITGVAHDQPARGEFTLDATAQDAGAGVANVAATLDGEEIELPYATSSVALEAGEHTFEVTATDELGNESNQTVTFSTPEEHPTLGELTPSDDATVEPGDVELSAEVDDPSGDSVDATFYGGLRPSFASEEVRASSGSVTDAATLQRAEAQPLSDEDIEAITTLDGLDVQVESDSKFPYKLFEVDVPDDAVNGSQVRLNWQGSAETDAQVALYALPTDGSGWDEIDRHVTGQSDKATRGIAAAVHQALTASTGAETFSLNGVIDADQYAEDGTVTVLVQHSDGFAGQDFTTRDSTVQPAHADDVARSEYDFTFAWESDTQYYNEDFPHHQTAIHDYVLAERENKNIQFLFHTGDVIDEKDKAYQWENADPEYQRLDDAGLPYSILAGNHDVVLNNEVDYTTFSQYFGANRYANNPWYAGTYEDNRGSYYLFSAGGIDFIVVAMGWDPDDAEIEWMNQVLAEHPDRVGIVNLHEYMLTTGGLGPIPQRILDEVVATNPNVSMVMSGHYHDAYTRTDDFDDDGDGQTDRTVTSMLFDYQSLPEGGQGFLRLLHFDNEGQRMMVRTYSPSLEQYNSDDPTLLVDGDDPYADQQFDISYEQLGIESTQRHLATDAFTAEVLTDAPIGTVEDIETPGTASVVWEDREAGEHSWYVRVTDDFGGSVASPVMTFTAASTDDENPDEGAGDGEDQNDDENSSGNGGTPGDHGTSDGGSQQPDADDDSTNGTDGAEDPATDGADDTARDPDEQASGKPSSRDLADTGASAALGWLIGGGVLALAAGSALVWRRRAGGQQ</sequence>
<evidence type="ECO:0000256" key="3">
    <source>
        <dbReference type="SAM" id="SignalP"/>
    </source>
</evidence>
<dbReference type="PANTHER" id="PTHR43143:SF5">
    <property type="entry name" value="SECRETED PROTEIN"/>
    <property type="match status" value="1"/>
</dbReference>
<dbReference type="InterPro" id="IPR029052">
    <property type="entry name" value="Metallo-depent_PP-like"/>
</dbReference>
<dbReference type="InterPro" id="IPR011401">
    <property type="entry name" value="Pesterase_YvnB"/>
</dbReference>
<dbReference type="Proteomes" id="UP000703315">
    <property type="component" value="Unassembled WGS sequence"/>
</dbReference>
<dbReference type="EMBL" id="DYXC01000153">
    <property type="protein sequence ID" value="HJF15773.1"/>
    <property type="molecule type" value="Genomic_DNA"/>
</dbReference>
<evidence type="ECO:0000256" key="1">
    <source>
        <dbReference type="SAM" id="MobiDB-lite"/>
    </source>
</evidence>
<dbReference type="SUPFAM" id="SSF56300">
    <property type="entry name" value="Metallo-dependent phosphatases"/>
    <property type="match status" value="1"/>
</dbReference>
<dbReference type="InterPro" id="IPR001322">
    <property type="entry name" value="Lamin_tail_dom"/>
</dbReference>
<keyword evidence="2" id="KW-0472">Membrane</keyword>
<feature type="compositionally biased region" description="Acidic residues" evidence="1">
    <location>
        <begin position="235"/>
        <end position="252"/>
    </location>
</feature>
<dbReference type="PANTHER" id="PTHR43143">
    <property type="entry name" value="METALLOPHOSPHOESTERASE, CALCINEURIN SUPERFAMILY"/>
    <property type="match status" value="1"/>
</dbReference>
<dbReference type="GO" id="GO:0005975">
    <property type="term" value="P:carbohydrate metabolic process"/>
    <property type="evidence" value="ECO:0007669"/>
    <property type="project" value="UniProtKB-ARBA"/>
</dbReference>
<feature type="compositionally biased region" description="Acidic residues" evidence="1">
    <location>
        <begin position="1483"/>
        <end position="1504"/>
    </location>
</feature>
<feature type="domain" description="LTD" evidence="4">
    <location>
        <begin position="41"/>
        <end position="190"/>
    </location>
</feature>
<keyword evidence="2" id="KW-0812">Transmembrane</keyword>
<evidence type="ECO:0000313" key="6">
    <source>
        <dbReference type="Proteomes" id="UP000703315"/>
    </source>
</evidence>
<dbReference type="RefSeq" id="WP_303908499.1">
    <property type="nucleotide sequence ID" value="NZ_DYXC01000153.1"/>
</dbReference>
<name>A0A921K8P6_9MICC</name>
<feature type="domain" description="LTD" evidence="4">
    <location>
        <begin position="254"/>
        <end position="392"/>
    </location>
</feature>
<dbReference type="GO" id="GO:0016787">
    <property type="term" value="F:hydrolase activity"/>
    <property type="evidence" value="ECO:0007669"/>
    <property type="project" value="InterPro"/>
</dbReference>
<evidence type="ECO:0000256" key="2">
    <source>
        <dbReference type="SAM" id="Phobius"/>
    </source>
</evidence>
<dbReference type="Gene3D" id="3.60.21.10">
    <property type="match status" value="1"/>
</dbReference>
<feature type="signal peptide" evidence="3">
    <location>
        <begin position="1"/>
        <end position="31"/>
    </location>
</feature>
<evidence type="ECO:0000313" key="5">
    <source>
        <dbReference type="EMBL" id="HJF15773.1"/>
    </source>
</evidence>
<dbReference type="Pfam" id="PF00932">
    <property type="entry name" value="LTD"/>
    <property type="match status" value="1"/>
</dbReference>